<dbReference type="OrthoDB" id="9009806at2"/>
<accession>A0A1V2JZN2</accession>
<organism evidence="2 3">
    <name type="scientific">Pseudomonas cedrina subsp. cedrina</name>
    <dbReference type="NCBI Taxonomy" id="76762"/>
    <lineage>
        <taxon>Bacteria</taxon>
        <taxon>Pseudomonadati</taxon>
        <taxon>Pseudomonadota</taxon>
        <taxon>Gammaproteobacteria</taxon>
        <taxon>Pseudomonadales</taxon>
        <taxon>Pseudomonadaceae</taxon>
        <taxon>Pseudomonas</taxon>
    </lineage>
</organism>
<feature type="region of interest" description="Disordered" evidence="1">
    <location>
        <begin position="1"/>
        <end position="21"/>
    </location>
</feature>
<evidence type="ECO:0000313" key="2">
    <source>
        <dbReference type="EMBL" id="ONH50913.1"/>
    </source>
</evidence>
<evidence type="ECO:0000313" key="3">
    <source>
        <dbReference type="Proteomes" id="UP000189295"/>
    </source>
</evidence>
<reference evidence="2 3" key="1">
    <citation type="submission" date="2016-10" db="EMBL/GenBank/DDBJ databases">
        <title>Pseudomonas lactis sp. nov. and Pseudomonas paralactis sp. nov., isolated from bovine raw milk.</title>
        <authorList>
            <person name="Von Neubeck M."/>
            <person name="Huptas C."/>
            <person name="Glueck C."/>
            <person name="Krewinkel M."/>
            <person name="Stoeckel M."/>
            <person name="Stressler T."/>
            <person name="Fischer L."/>
            <person name="Hinrichs J."/>
            <person name="Scherer S."/>
            <person name="Wenning M."/>
        </authorList>
    </citation>
    <scope>NUCLEOTIDE SEQUENCE [LARGE SCALE GENOMIC DNA]</scope>
    <source>
        <strain evidence="2 3">DSM 17516</strain>
    </source>
</reference>
<comment type="caution">
    <text evidence="2">The sequence shown here is derived from an EMBL/GenBank/DDBJ whole genome shotgun (WGS) entry which is preliminary data.</text>
</comment>
<name>A0A1V2JZN2_PSECE</name>
<gene>
    <name evidence="2" type="ORF">BLL36_23675</name>
</gene>
<dbReference type="Proteomes" id="UP000189295">
    <property type="component" value="Unassembled WGS sequence"/>
</dbReference>
<proteinExistence type="predicted"/>
<feature type="compositionally biased region" description="Polar residues" evidence="1">
    <location>
        <begin position="8"/>
        <end position="21"/>
    </location>
</feature>
<sequence>MNPPISTPDCSDQPNGLQHQSQAPEPFFEAWKQAVLLAGPGYFGIKCRRDLDMALSKWDLCPDIPLIETAIGAMSHGEQIFIAALVSFYNDQIGGELLQRAGVSGMADFGILDSQRRSLLARLLIHYSGW</sequence>
<dbReference type="RefSeq" id="WP_076954129.1">
    <property type="nucleotide sequence ID" value="NZ_MNPW01000013.1"/>
</dbReference>
<dbReference type="AlphaFoldDB" id="A0A1V2JZN2"/>
<protein>
    <submittedName>
        <fullName evidence="2">Uncharacterized protein</fullName>
    </submittedName>
</protein>
<evidence type="ECO:0000256" key="1">
    <source>
        <dbReference type="SAM" id="MobiDB-lite"/>
    </source>
</evidence>
<dbReference type="EMBL" id="MNPW01000013">
    <property type="protein sequence ID" value="ONH50913.1"/>
    <property type="molecule type" value="Genomic_DNA"/>
</dbReference>